<evidence type="ECO:0000256" key="2">
    <source>
        <dbReference type="ARBA" id="ARBA00022485"/>
    </source>
</evidence>
<dbReference type="Gene3D" id="4.10.490.10">
    <property type="entry name" value="High potential iron-sulphur protein"/>
    <property type="match status" value="1"/>
</dbReference>
<evidence type="ECO:0000256" key="8">
    <source>
        <dbReference type="SAM" id="SignalP"/>
    </source>
</evidence>
<proteinExistence type="inferred from homology"/>
<evidence type="ECO:0000313" key="10">
    <source>
        <dbReference type="EMBL" id="MFG6432014.1"/>
    </source>
</evidence>
<keyword evidence="8" id="KW-0732">Signal</keyword>
<dbReference type="InterPro" id="IPR036369">
    <property type="entry name" value="HIPIP_sf"/>
</dbReference>
<organism evidence="10 11">
    <name type="scientific">Pelomonas parva</name>
    <dbReference type="NCBI Taxonomy" id="3299032"/>
    <lineage>
        <taxon>Bacteria</taxon>
        <taxon>Pseudomonadati</taxon>
        <taxon>Pseudomonadota</taxon>
        <taxon>Betaproteobacteria</taxon>
        <taxon>Burkholderiales</taxon>
        <taxon>Sphaerotilaceae</taxon>
        <taxon>Roseateles</taxon>
    </lineage>
</organism>
<evidence type="ECO:0000313" key="11">
    <source>
        <dbReference type="Proteomes" id="UP001606210"/>
    </source>
</evidence>
<feature type="signal peptide" evidence="8">
    <location>
        <begin position="1"/>
        <end position="27"/>
    </location>
</feature>
<keyword evidence="6 7" id="KW-0411">Iron-sulfur</keyword>
<comment type="caution">
    <text evidence="10">The sequence shown here is derived from an EMBL/GenBank/DDBJ whole genome shotgun (WGS) entry which is preliminary data.</text>
</comment>
<accession>A0ABW7F616</accession>
<protein>
    <recommendedName>
        <fullName evidence="7">High-potential iron-sulfur protein</fullName>
        <shortName evidence="7">HiPIP</shortName>
    </recommendedName>
</protein>
<evidence type="ECO:0000256" key="3">
    <source>
        <dbReference type="ARBA" id="ARBA00022723"/>
    </source>
</evidence>
<evidence type="ECO:0000256" key="6">
    <source>
        <dbReference type="ARBA" id="ARBA00023014"/>
    </source>
</evidence>
<feature type="domain" description="High potential iron-sulfur proteins family profile" evidence="9">
    <location>
        <begin position="23"/>
        <end position="100"/>
    </location>
</feature>
<comment type="function">
    <text evidence="7">Specific class of high-redox-potential 4Fe-4S ferredoxins. Functions in anaerobic electron transport in most purple and in some other photosynthetic bacteria and in at least one genus (Paracoccus) of halophilic, denitrifying bacteria.</text>
</comment>
<dbReference type="RefSeq" id="WP_394481542.1">
    <property type="nucleotide sequence ID" value="NZ_JBIGHV010000007.1"/>
</dbReference>
<keyword evidence="5 7" id="KW-0408">Iron</keyword>
<feature type="chain" id="PRO_5046992180" description="High-potential iron-sulfur protein" evidence="8">
    <location>
        <begin position="28"/>
        <end position="100"/>
    </location>
</feature>
<dbReference type="Pfam" id="PF01355">
    <property type="entry name" value="HIPIP"/>
    <property type="match status" value="1"/>
</dbReference>
<evidence type="ECO:0000259" key="9">
    <source>
        <dbReference type="PROSITE" id="PS51373"/>
    </source>
</evidence>
<keyword evidence="2 7" id="KW-0004">4Fe-4S</keyword>
<comment type="subunit">
    <text evidence="7">Homodimer.</text>
</comment>
<gene>
    <name evidence="10" type="ORF">ACG00Y_18985</name>
</gene>
<evidence type="ECO:0000256" key="7">
    <source>
        <dbReference type="RuleBase" id="RU000620"/>
    </source>
</evidence>
<name>A0ABW7F616_9BURK</name>
<dbReference type="InterPro" id="IPR000170">
    <property type="entry name" value="High_potential_FeS_prot"/>
</dbReference>
<keyword evidence="3 7" id="KW-0479">Metal-binding</keyword>
<dbReference type="Proteomes" id="UP001606210">
    <property type="component" value="Unassembled WGS sequence"/>
</dbReference>
<keyword evidence="11" id="KW-1185">Reference proteome</keyword>
<keyword evidence="1 7" id="KW-0813">Transport</keyword>
<evidence type="ECO:0000256" key="4">
    <source>
        <dbReference type="ARBA" id="ARBA00022982"/>
    </source>
</evidence>
<keyword evidence="4 7" id="KW-0249">Electron transport</keyword>
<comment type="similarity">
    <text evidence="7">Belongs to the high-potential iron-sulfur protein (HiPIP) family.</text>
</comment>
<evidence type="ECO:0000256" key="5">
    <source>
        <dbReference type="ARBA" id="ARBA00023004"/>
    </source>
</evidence>
<sequence>MSTRRNFIRLVPIAGAGMLAGTAWSQAMVDEKDAMAASLGYVADATKTNKTKYPKYAAGQACSTCALYTGKAGAASGPCGIFPGKQVAAKGWCSAYAKKP</sequence>
<evidence type="ECO:0000256" key="1">
    <source>
        <dbReference type="ARBA" id="ARBA00022448"/>
    </source>
</evidence>
<reference evidence="10 11" key="1">
    <citation type="submission" date="2024-08" db="EMBL/GenBank/DDBJ databases">
        <authorList>
            <person name="Lu H."/>
        </authorList>
    </citation>
    <scope>NUCLEOTIDE SEQUENCE [LARGE SCALE GENOMIC DNA]</scope>
    <source>
        <strain evidence="10 11">LYH14W</strain>
    </source>
</reference>
<dbReference type="PROSITE" id="PS51318">
    <property type="entry name" value="TAT"/>
    <property type="match status" value="1"/>
</dbReference>
<dbReference type="EMBL" id="JBIGHV010000007">
    <property type="protein sequence ID" value="MFG6432014.1"/>
    <property type="molecule type" value="Genomic_DNA"/>
</dbReference>
<dbReference type="PROSITE" id="PS51373">
    <property type="entry name" value="HIPIP"/>
    <property type="match status" value="1"/>
</dbReference>
<dbReference type="InterPro" id="IPR006311">
    <property type="entry name" value="TAT_signal"/>
</dbReference>
<dbReference type="SUPFAM" id="SSF57652">
    <property type="entry name" value="HIPIP (high potential iron protein)"/>
    <property type="match status" value="1"/>
</dbReference>